<organism evidence="1 2">
    <name type="scientific">Portunus trituberculatus</name>
    <name type="common">Swimming crab</name>
    <name type="synonym">Neptunus trituberculatus</name>
    <dbReference type="NCBI Taxonomy" id="210409"/>
    <lineage>
        <taxon>Eukaryota</taxon>
        <taxon>Metazoa</taxon>
        <taxon>Ecdysozoa</taxon>
        <taxon>Arthropoda</taxon>
        <taxon>Crustacea</taxon>
        <taxon>Multicrustacea</taxon>
        <taxon>Malacostraca</taxon>
        <taxon>Eumalacostraca</taxon>
        <taxon>Eucarida</taxon>
        <taxon>Decapoda</taxon>
        <taxon>Pleocyemata</taxon>
        <taxon>Brachyura</taxon>
        <taxon>Eubrachyura</taxon>
        <taxon>Portunoidea</taxon>
        <taxon>Portunidae</taxon>
        <taxon>Portuninae</taxon>
        <taxon>Portunus</taxon>
    </lineage>
</organism>
<protein>
    <submittedName>
        <fullName evidence="1">Uncharacterized protein</fullName>
    </submittedName>
</protein>
<gene>
    <name evidence="1" type="ORF">E2C01_082040</name>
</gene>
<keyword evidence="2" id="KW-1185">Reference proteome</keyword>
<dbReference type="EMBL" id="VSRR010073752">
    <property type="protein sequence ID" value="MPC87186.1"/>
    <property type="molecule type" value="Genomic_DNA"/>
</dbReference>
<dbReference type="AlphaFoldDB" id="A0A5B7IZQ8"/>
<evidence type="ECO:0000313" key="1">
    <source>
        <dbReference type="EMBL" id="MPC87186.1"/>
    </source>
</evidence>
<accession>A0A5B7IZQ8</accession>
<evidence type="ECO:0000313" key="2">
    <source>
        <dbReference type="Proteomes" id="UP000324222"/>
    </source>
</evidence>
<sequence length="87" mass="9679">MRSRGQCRRRYSGSSPSLVSISHTCLPVTHLPLPATPIVLPHSPPPLPSLTFTTYCTIPISSTSFPHLYHLLYHSNLLQRLPSPFTT</sequence>
<dbReference type="Proteomes" id="UP000324222">
    <property type="component" value="Unassembled WGS sequence"/>
</dbReference>
<name>A0A5B7IZQ8_PORTR</name>
<proteinExistence type="predicted"/>
<comment type="caution">
    <text evidence="1">The sequence shown here is derived from an EMBL/GenBank/DDBJ whole genome shotgun (WGS) entry which is preliminary data.</text>
</comment>
<reference evidence="1 2" key="1">
    <citation type="submission" date="2019-05" db="EMBL/GenBank/DDBJ databases">
        <title>Another draft genome of Portunus trituberculatus and its Hox gene families provides insights of decapod evolution.</title>
        <authorList>
            <person name="Jeong J.-H."/>
            <person name="Song I."/>
            <person name="Kim S."/>
            <person name="Choi T."/>
            <person name="Kim D."/>
            <person name="Ryu S."/>
            <person name="Kim W."/>
        </authorList>
    </citation>
    <scope>NUCLEOTIDE SEQUENCE [LARGE SCALE GENOMIC DNA]</scope>
    <source>
        <tissue evidence="1">Muscle</tissue>
    </source>
</reference>